<dbReference type="PROSITE" id="PS01124">
    <property type="entry name" value="HTH_ARAC_FAMILY_2"/>
    <property type="match status" value="1"/>
</dbReference>
<evidence type="ECO:0000256" key="3">
    <source>
        <dbReference type="ARBA" id="ARBA00023163"/>
    </source>
</evidence>
<evidence type="ECO:0000313" key="5">
    <source>
        <dbReference type="EMBL" id="MCF0041362.1"/>
    </source>
</evidence>
<keyword evidence="3" id="KW-0804">Transcription</keyword>
<evidence type="ECO:0000259" key="4">
    <source>
        <dbReference type="PROSITE" id="PS01124"/>
    </source>
</evidence>
<dbReference type="InterPro" id="IPR046532">
    <property type="entry name" value="DUF6597"/>
</dbReference>
<dbReference type="PANTHER" id="PTHR46796">
    <property type="entry name" value="HTH-TYPE TRANSCRIPTIONAL ACTIVATOR RHAS-RELATED"/>
    <property type="match status" value="1"/>
</dbReference>
<dbReference type="SUPFAM" id="SSF46689">
    <property type="entry name" value="Homeodomain-like"/>
    <property type="match status" value="1"/>
</dbReference>
<dbReference type="Proteomes" id="UP001139700">
    <property type="component" value="Unassembled WGS sequence"/>
</dbReference>
<dbReference type="GO" id="GO:0043565">
    <property type="term" value="F:sequence-specific DNA binding"/>
    <property type="evidence" value="ECO:0007669"/>
    <property type="project" value="InterPro"/>
</dbReference>
<organism evidence="5 6">
    <name type="scientific">Dyadobacter fanqingshengii</name>
    <dbReference type="NCBI Taxonomy" id="2906443"/>
    <lineage>
        <taxon>Bacteria</taxon>
        <taxon>Pseudomonadati</taxon>
        <taxon>Bacteroidota</taxon>
        <taxon>Cytophagia</taxon>
        <taxon>Cytophagales</taxon>
        <taxon>Spirosomataceae</taxon>
        <taxon>Dyadobacter</taxon>
    </lineage>
</organism>
<protein>
    <submittedName>
        <fullName evidence="5">Helix-turn-helix transcriptional regulator</fullName>
    </submittedName>
</protein>
<dbReference type="InterPro" id="IPR009057">
    <property type="entry name" value="Homeodomain-like_sf"/>
</dbReference>
<dbReference type="PROSITE" id="PS00041">
    <property type="entry name" value="HTH_ARAC_FAMILY_1"/>
    <property type="match status" value="1"/>
</dbReference>
<sequence>MQIFEPASCLDPFIKAFVVVESNGTLVNRLLPDTSVVAAIRLQGLVHYQEENGNARLPVLSISGLRKSFKIAEYGKNSANILVQFKEGGAAAFFDLPIHELFELNVGLDQFFKASELMLLEEQLGAAKSIQSKVNVVQQFFMARVRNRKSDLLIAHSVEKIKAARGLLSVKELSDNLYVSLDVFEKRFRKVVGTTPKQFADIVRMKALIGQGTINGQVLESALDAGFFDQSHFIRNFKKFTGQTPKEFFNGQSIHSE</sequence>
<dbReference type="InterPro" id="IPR050204">
    <property type="entry name" value="AraC_XylS_family_regulators"/>
</dbReference>
<proteinExistence type="predicted"/>
<comment type="caution">
    <text evidence="5">The sequence shown here is derived from an EMBL/GenBank/DDBJ whole genome shotgun (WGS) entry which is preliminary data.</text>
</comment>
<dbReference type="Gene3D" id="1.10.10.60">
    <property type="entry name" value="Homeodomain-like"/>
    <property type="match status" value="1"/>
</dbReference>
<keyword evidence="1" id="KW-0805">Transcription regulation</keyword>
<name>A0A9X1TH92_9BACT</name>
<keyword evidence="2" id="KW-0238">DNA-binding</keyword>
<dbReference type="RefSeq" id="WP_234614040.1">
    <property type="nucleotide sequence ID" value="NZ_CP098806.1"/>
</dbReference>
<evidence type="ECO:0000256" key="1">
    <source>
        <dbReference type="ARBA" id="ARBA00023015"/>
    </source>
</evidence>
<dbReference type="PANTHER" id="PTHR46796:SF13">
    <property type="entry name" value="HTH-TYPE TRANSCRIPTIONAL ACTIVATOR RHAS"/>
    <property type="match status" value="1"/>
</dbReference>
<dbReference type="EMBL" id="JAJTTA010000002">
    <property type="protein sequence ID" value="MCF0041362.1"/>
    <property type="molecule type" value="Genomic_DNA"/>
</dbReference>
<gene>
    <name evidence="5" type="ORF">LXM24_14760</name>
</gene>
<dbReference type="InterPro" id="IPR018060">
    <property type="entry name" value="HTH_AraC"/>
</dbReference>
<dbReference type="GO" id="GO:0003700">
    <property type="term" value="F:DNA-binding transcription factor activity"/>
    <property type="evidence" value="ECO:0007669"/>
    <property type="project" value="InterPro"/>
</dbReference>
<keyword evidence="6" id="KW-1185">Reference proteome</keyword>
<reference evidence="5" key="1">
    <citation type="submission" date="2021-12" db="EMBL/GenBank/DDBJ databases">
        <title>Novel species in genus Dyadobacter.</title>
        <authorList>
            <person name="Ma C."/>
        </authorList>
    </citation>
    <scope>NUCLEOTIDE SEQUENCE</scope>
    <source>
        <strain evidence="5">CY399</strain>
    </source>
</reference>
<evidence type="ECO:0000313" key="6">
    <source>
        <dbReference type="Proteomes" id="UP001139700"/>
    </source>
</evidence>
<evidence type="ECO:0000256" key="2">
    <source>
        <dbReference type="ARBA" id="ARBA00023125"/>
    </source>
</evidence>
<accession>A0A9X1TH92</accession>
<dbReference type="SMART" id="SM00342">
    <property type="entry name" value="HTH_ARAC"/>
    <property type="match status" value="1"/>
</dbReference>
<dbReference type="InterPro" id="IPR018062">
    <property type="entry name" value="HTH_AraC-typ_CS"/>
</dbReference>
<dbReference type="Pfam" id="PF12833">
    <property type="entry name" value="HTH_18"/>
    <property type="match status" value="1"/>
</dbReference>
<dbReference type="AlphaFoldDB" id="A0A9X1TH92"/>
<feature type="domain" description="HTH araC/xylS-type" evidence="4">
    <location>
        <begin position="148"/>
        <end position="251"/>
    </location>
</feature>
<dbReference type="Pfam" id="PF20240">
    <property type="entry name" value="DUF6597"/>
    <property type="match status" value="1"/>
</dbReference>